<evidence type="ECO:0000256" key="5">
    <source>
        <dbReference type="ARBA" id="ARBA00022777"/>
    </source>
</evidence>
<gene>
    <name evidence="11" type="ORF">SAMN05216249_101128</name>
</gene>
<evidence type="ECO:0000256" key="2">
    <source>
        <dbReference type="ARBA" id="ARBA00012438"/>
    </source>
</evidence>
<dbReference type="GO" id="GO:0071474">
    <property type="term" value="P:cellular hyperosmotic response"/>
    <property type="evidence" value="ECO:0007669"/>
    <property type="project" value="TreeGrafter"/>
</dbReference>
<keyword evidence="5" id="KW-0418">Kinase</keyword>
<evidence type="ECO:0000313" key="12">
    <source>
        <dbReference type="Proteomes" id="UP000198838"/>
    </source>
</evidence>
<keyword evidence="4 8" id="KW-0597">Phosphoprotein</keyword>
<dbReference type="PROSITE" id="PS50110">
    <property type="entry name" value="RESPONSE_REGULATORY"/>
    <property type="match status" value="1"/>
</dbReference>
<dbReference type="InterPro" id="IPR011006">
    <property type="entry name" value="CheY-like_superfamily"/>
</dbReference>
<proteinExistence type="predicted"/>
<evidence type="ECO:0000256" key="8">
    <source>
        <dbReference type="PROSITE-ProRule" id="PRU00169"/>
    </source>
</evidence>
<evidence type="ECO:0000256" key="4">
    <source>
        <dbReference type="ARBA" id="ARBA00022553"/>
    </source>
</evidence>
<dbReference type="SUPFAM" id="SSF52172">
    <property type="entry name" value="CheY-like"/>
    <property type="match status" value="1"/>
</dbReference>
<keyword evidence="6" id="KW-0902">Two-component regulatory system</keyword>
<dbReference type="PANTHER" id="PTHR45339:SF1">
    <property type="entry name" value="HYBRID SIGNAL TRANSDUCTION HISTIDINE KINASE J"/>
    <property type="match status" value="1"/>
</dbReference>
<dbReference type="Proteomes" id="UP000198838">
    <property type="component" value="Unassembled WGS sequence"/>
</dbReference>
<evidence type="ECO:0000256" key="1">
    <source>
        <dbReference type="ARBA" id="ARBA00000085"/>
    </source>
</evidence>
<dbReference type="InterPro" id="IPR005467">
    <property type="entry name" value="His_kinase_dom"/>
</dbReference>
<dbReference type="Pfam" id="PF00512">
    <property type="entry name" value="HisKA"/>
    <property type="match status" value="1"/>
</dbReference>
<dbReference type="InterPro" id="IPR001789">
    <property type="entry name" value="Sig_transdc_resp-reg_receiver"/>
</dbReference>
<dbReference type="SMART" id="SM00388">
    <property type="entry name" value="HisKA"/>
    <property type="match status" value="1"/>
</dbReference>
<dbReference type="CDD" id="cd00082">
    <property type="entry name" value="HisKA"/>
    <property type="match status" value="1"/>
</dbReference>
<dbReference type="GO" id="GO:0000155">
    <property type="term" value="F:phosphorelay sensor kinase activity"/>
    <property type="evidence" value="ECO:0007669"/>
    <property type="project" value="InterPro"/>
</dbReference>
<evidence type="ECO:0000259" key="10">
    <source>
        <dbReference type="PROSITE" id="PS50110"/>
    </source>
</evidence>
<evidence type="ECO:0000256" key="7">
    <source>
        <dbReference type="ARBA" id="ARBA00024867"/>
    </source>
</evidence>
<sequence length="557" mass="64352">MDIGEYVIPRTKGLDYWFMCVVVKVFYFGNVFYREIVGLMDDEKLSFVLENNRMSIYDCDFSDLKVKRISNCFDYDFTFLEYFLSSNLSLFKKLKFLDNEKIEIFNRVVNAIKKGESDIEVYTDLLTNDAGIRYSKVCIHFEYLHNRLKNLILIITDINEILRQQTPETVKRKKAFLNGDEKISEYVTNSEFFSKISHDIKTPLNGIMGMAQIALSQEMDEQKDRCIEKVIEVGNCIVKLLDDALEVNSIEKGQTNLKKEEYSLNQLYSYIRKTVGISLVNKNIDFEIQDNDPELLMNVDRTRFNMLFKNLMGHISDFCKEGSNITIKRTENTNKNGCVYLNLDLICSDLDVDCDFDSGFLESMERACYKNDCEDQGNILDLVLAKKLLRLLNGEIKLNKSKDTVKRISISLPVDLEDTSKDLYVDSWKDYFSGQHFLVCEDNEINSEIMEIFLKENGIEVDIAKNGVEAIEKFTNSSPYFYDTILMDIRMPKMDGLEAAKRIRSSERGDAKMVPIIAMTANSFDGDIEMSKYAGMNAHLSKPVDFKKLFKTIKNIV</sequence>
<organism evidence="11 12">
    <name type="scientific">Acetitomaculum ruminis DSM 5522</name>
    <dbReference type="NCBI Taxonomy" id="1120918"/>
    <lineage>
        <taxon>Bacteria</taxon>
        <taxon>Bacillati</taxon>
        <taxon>Bacillota</taxon>
        <taxon>Clostridia</taxon>
        <taxon>Lachnospirales</taxon>
        <taxon>Lachnospiraceae</taxon>
        <taxon>Acetitomaculum</taxon>
    </lineage>
</organism>
<dbReference type="SUPFAM" id="SSF55874">
    <property type="entry name" value="ATPase domain of HSP90 chaperone/DNA topoisomerase II/histidine kinase"/>
    <property type="match status" value="1"/>
</dbReference>
<dbReference type="EMBL" id="FOJY01000001">
    <property type="protein sequence ID" value="SFA70602.1"/>
    <property type="molecule type" value="Genomic_DNA"/>
</dbReference>
<protein>
    <recommendedName>
        <fullName evidence="3">Stage 0 sporulation protein A homolog</fullName>
        <ecNumber evidence="2">2.7.13.3</ecNumber>
    </recommendedName>
</protein>
<dbReference type="InterPro" id="IPR036097">
    <property type="entry name" value="HisK_dim/P_sf"/>
</dbReference>
<dbReference type="InterPro" id="IPR036890">
    <property type="entry name" value="HATPase_C_sf"/>
</dbReference>
<keyword evidence="5" id="KW-0808">Transferase</keyword>
<feature type="domain" description="Response regulatory" evidence="10">
    <location>
        <begin position="436"/>
        <end position="557"/>
    </location>
</feature>
<dbReference type="Gene3D" id="3.40.50.2300">
    <property type="match status" value="1"/>
</dbReference>
<dbReference type="STRING" id="1120918.SAMN05216249_101128"/>
<evidence type="ECO:0000259" key="9">
    <source>
        <dbReference type="PROSITE" id="PS50109"/>
    </source>
</evidence>
<dbReference type="PROSITE" id="PS50109">
    <property type="entry name" value="HIS_KIN"/>
    <property type="match status" value="1"/>
</dbReference>
<keyword evidence="12" id="KW-1185">Reference proteome</keyword>
<dbReference type="SUPFAM" id="SSF47384">
    <property type="entry name" value="Homodimeric domain of signal transducing histidine kinase"/>
    <property type="match status" value="1"/>
</dbReference>
<dbReference type="EC" id="2.7.13.3" evidence="2"/>
<comment type="function">
    <text evidence="7">May play the central regulatory role in sporulation. It may be an element of the effector pathway responsible for the activation of sporulation genes in response to nutritional stress. Spo0A may act in concert with spo0H (a sigma factor) to control the expression of some genes that are critical to the sporulation process.</text>
</comment>
<dbReference type="RefSeq" id="WP_092869845.1">
    <property type="nucleotide sequence ID" value="NZ_FOJY01000001.1"/>
</dbReference>
<evidence type="ECO:0000256" key="3">
    <source>
        <dbReference type="ARBA" id="ARBA00018672"/>
    </source>
</evidence>
<dbReference type="AlphaFoldDB" id="A0A1I0V2X9"/>
<feature type="domain" description="Histidine kinase" evidence="9">
    <location>
        <begin position="195"/>
        <end position="416"/>
    </location>
</feature>
<feature type="modified residue" description="4-aspartylphosphate" evidence="8">
    <location>
        <position position="488"/>
    </location>
</feature>
<dbReference type="InterPro" id="IPR003661">
    <property type="entry name" value="HisK_dim/P_dom"/>
</dbReference>
<dbReference type="Pfam" id="PF00072">
    <property type="entry name" value="Response_reg"/>
    <property type="match status" value="1"/>
</dbReference>
<evidence type="ECO:0000313" key="11">
    <source>
        <dbReference type="EMBL" id="SFA70602.1"/>
    </source>
</evidence>
<dbReference type="Gene3D" id="3.30.565.10">
    <property type="entry name" value="Histidine kinase-like ATPase, C-terminal domain"/>
    <property type="match status" value="1"/>
</dbReference>
<dbReference type="CDD" id="cd17546">
    <property type="entry name" value="REC_hyHK_CKI1_RcsC-like"/>
    <property type="match status" value="1"/>
</dbReference>
<dbReference type="OrthoDB" id="9811620at2"/>
<reference evidence="11 12" key="1">
    <citation type="submission" date="2016-10" db="EMBL/GenBank/DDBJ databases">
        <authorList>
            <person name="de Groot N.N."/>
        </authorList>
    </citation>
    <scope>NUCLEOTIDE SEQUENCE [LARGE SCALE GENOMIC DNA]</scope>
    <source>
        <strain evidence="11 12">DSM 5522</strain>
    </source>
</reference>
<dbReference type="PANTHER" id="PTHR45339">
    <property type="entry name" value="HYBRID SIGNAL TRANSDUCTION HISTIDINE KINASE J"/>
    <property type="match status" value="1"/>
</dbReference>
<name>A0A1I0V2X9_9FIRM</name>
<evidence type="ECO:0000256" key="6">
    <source>
        <dbReference type="ARBA" id="ARBA00023012"/>
    </source>
</evidence>
<dbReference type="Gene3D" id="1.10.287.130">
    <property type="match status" value="1"/>
</dbReference>
<dbReference type="SMART" id="SM00448">
    <property type="entry name" value="REC"/>
    <property type="match status" value="1"/>
</dbReference>
<accession>A0A1I0V2X9</accession>
<comment type="catalytic activity">
    <reaction evidence="1">
        <text>ATP + protein L-histidine = ADP + protein N-phospho-L-histidine.</text>
        <dbReference type="EC" id="2.7.13.3"/>
    </reaction>
</comment>